<dbReference type="InterPro" id="IPR006680">
    <property type="entry name" value="Amidohydro-rel"/>
</dbReference>
<name>A0A8J7UW00_9BACT</name>
<dbReference type="Pfam" id="PF01979">
    <property type="entry name" value="Amidohydro_1"/>
    <property type="match status" value="1"/>
</dbReference>
<evidence type="ECO:0000313" key="5">
    <source>
        <dbReference type="Proteomes" id="UP000673975"/>
    </source>
</evidence>
<sequence length="324" mass="35752">MNIPGFVDLQVNGYKGIDFSSPDLDEEDFYHACKELISNGTVVFLPTIITSSRDVFQRNLGLMANVIKDINLRDHIPGFHIEGPFISPEDGARGAHNKDWVYPPDKKYLDDLFKWSDEKIKMLTMAAESPGSDELCQYATSLGITISLGHQMADDGDMKKLSDAGAQALTHLGNGIPREIDRHLNPLWAGLSNDRLTAMIIADGHHLPESVLKVIIRGKGISNICVVSDASPIAGLKPGKYNTLGNDVVLDETGKLYNPRTGYLVGSSYNMIQCANYLLSCGIMAIDSIVETTFYNPLRLINLDPKEVKMAHRSFLNVKCKIEL</sequence>
<dbReference type="RefSeq" id="WP_210513430.1">
    <property type="nucleotide sequence ID" value="NZ_JAFIDN010000019.1"/>
</dbReference>
<comment type="similarity">
    <text evidence="1">Belongs to the metallo-dependent hydrolases superfamily. NagA family.</text>
</comment>
<dbReference type="PANTHER" id="PTHR11113:SF14">
    <property type="entry name" value="N-ACETYLGLUCOSAMINE-6-PHOSPHATE DEACETYLASE"/>
    <property type="match status" value="1"/>
</dbReference>
<dbReference type="AlphaFoldDB" id="A0A8J7UW00"/>
<reference evidence="4" key="1">
    <citation type="submission" date="2021-02" db="EMBL/GenBank/DDBJ databases">
        <title>Natronogracilivirga saccharolytica gen. nov. sp. nov. a new anaerobic, haloalkiliphilic carbohydrate-fermenting bacterium from soda lake and proposing of Cyclonatronumiaceae fam. nov. in the phylum Balneolaeota.</title>
        <authorList>
            <person name="Zhilina T.N."/>
            <person name="Sorokin D.Y."/>
            <person name="Zavarzina D.G."/>
            <person name="Toshchakov S.V."/>
            <person name="Kublanov I.V."/>
        </authorList>
    </citation>
    <scope>NUCLEOTIDE SEQUENCE</scope>
    <source>
        <strain evidence="4">Z-1702</strain>
    </source>
</reference>
<comment type="caution">
    <text evidence="4">The sequence shown here is derived from an EMBL/GenBank/DDBJ whole genome shotgun (WGS) entry which is preliminary data.</text>
</comment>
<keyword evidence="5" id="KW-1185">Reference proteome</keyword>
<keyword evidence="2" id="KW-0378">Hydrolase</keyword>
<accession>A0A8J7UW00</accession>
<protein>
    <submittedName>
        <fullName evidence="4">Amidohydrolase family protein</fullName>
    </submittedName>
</protein>
<dbReference type="Gene3D" id="3.20.20.140">
    <property type="entry name" value="Metal-dependent hydrolases"/>
    <property type="match status" value="1"/>
</dbReference>
<evidence type="ECO:0000256" key="2">
    <source>
        <dbReference type="ARBA" id="ARBA00022801"/>
    </source>
</evidence>
<dbReference type="GO" id="GO:0008448">
    <property type="term" value="F:N-acetylglucosamine-6-phosphate deacetylase activity"/>
    <property type="evidence" value="ECO:0007669"/>
    <property type="project" value="TreeGrafter"/>
</dbReference>
<evidence type="ECO:0000256" key="1">
    <source>
        <dbReference type="ARBA" id="ARBA00010716"/>
    </source>
</evidence>
<dbReference type="SUPFAM" id="SSF51556">
    <property type="entry name" value="Metallo-dependent hydrolases"/>
    <property type="match status" value="1"/>
</dbReference>
<dbReference type="InterPro" id="IPR032466">
    <property type="entry name" value="Metal_Hydrolase"/>
</dbReference>
<gene>
    <name evidence="4" type="ORF">NATSA_14930</name>
</gene>
<dbReference type="Proteomes" id="UP000673975">
    <property type="component" value="Unassembled WGS sequence"/>
</dbReference>
<proteinExistence type="inferred from homology"/>
<dbReference type="EMBL" id="JAFIDN010000019">
    <property type="protein sequence ID" value="MBP3193970.1"/>
    <property type="molecule type" value="Genomic_DNA"/>
</dbReference>
<dbReference type="PANTHER" id="PTHR11113">
    <property type="entry name" value="N-ACETYLGLUCOSAMINE-6-PHOSPHATE DEACETYLASE"/>
    <property type="match status" value="1"/>
</dbReference>
<dbReference type="GO" id="GO:0006046">
    <property type="term" value="P:N-acetylglucosamine catabolic process"/>
    <property type="evidence" value="ECO:0007669"/>
    <property type="project" value="TreeGrafter"/>
</dbReference>
<feature type="domain" description="Amidohydrolase-related" evidence="3">
    <location>
        <begin position="3"/>
        <end position="304"/>
    </location>
</feature>
<evidence type="ECO:0000313" key="4">
    <source>
        <dbReference type="EMBL" id="MBP3193970.1"/>
    </source>
</evidence>
<evidence type="ECO:0000259" key="3">
    <source>
        <dbReference type="Pfam" id="PF01979"/>
    </source>
</evidence>
<organism evidence="4 5">
    <name type="scientific">Natronogracilivirga saccharolytica</name>
    <dbReference type="NCBI Taxonomy" id="2812953"/>
    <lineage>
        <taxon>Bacteria</taxon>
        <taxon>Pseudomonadati</taxon>
        <taxon>Balneolota</taxon>
        <taxon>Balneolia</taxon>
        <taxon>Balneolales</taxon>
        <taxon>Cyclonatronaceae</taxon>
        <taxon>Natronogracilivirga</taxon>
    </lineage>
</organism>